<name>D4DRR6_NEIEG</name>
<proteinExistence type="predicted"/>
<keyword evidence="1" id="KW-1133">Transmembrane helix</keyword>
<evidence type="ECO:0000256" key="1">
    <source>
        <dbReference type="SAM" id="Phobius"/>
    </source>
</evidence>
<gene>
    <name evidence="2" type="ORF">NEIELOOT_01759</name>
</gene>
<evidence type="ECO:0000313" key="2">
    <source>
        <dbReference type="EMBL" id="EFE49502.1"/>
    </source>
</evidence>
<dbReference type="Proteomes" id="UP000005536">
    <property type="component" value="Unassembled WGS sequence"/>
</dbReference>
<feature type="transmembrane region" description="Helical" evidence="1">
    <location>
        <begin position="40"/>
        <end position="61"/>
    </location>
</feature>
<reference evidence="2 3" key="1">
    <citation type="submission" date="2010-02" db="EMBL/GenBank/DDBJ databases">
        <authorList>
            <person name="Weinstock G."/>
            <person name="Sodergren E."/>
            <person name="Clifton S."/>
            <person name="Fulton L."/>
            <person name="Fulton B."/>
            <person name="Courtney L."/>
            <person name="Fronick C."/>
            <person name="Harrison M."/>
            <person name="Strong C."/>
            <person name="Farmer C."/>
            <person name="Delahaunty K."/>
            <person name="Markovic C."/>
            <person name="Hall O."/>
            <person name="Minx P."/>
            <person name="Tomlinson C."/>
            <person name="Mitreva M."/>
            <person name="Nelson J."/>
            <person name="Hou S."/>
            <person name="Wollam A."/>
            <person name="Pepin K.H."/>
            <person name="Johnson M."/>
            <person name="Bhonagiri V."/>
            <person name="Zhang X."/>
            <person name="Suruliraj S."/>
            <person name="Warren W."/>
            <person name="Chinwalla A."/>
            <person name="Mardis E.R."/>
            <person name="Wilson R.K."/>
        </authorList>
    </citation>
    <scope>NUCLEOTIDE SEQUENCE [LARGE SCALE GENOMIC DNA]</scope>
    <source>
        <strain evidence="2 3">ATCC 29315</strain>
    </source>
</reference>
<feature type="transmembrane region" description="Helical" evidence="1">
    <location>
        <begin position="68"/>
        <end position="87"/>
    </location>
</feature>
<feature type="transmembrane region" description="Helical" evidence="1">
    <location>
        <begin position="7"/>
        <end position="34"/>
    </location>
</feature>
<dbReference type="AlphaFoldDB" id="D4DRR6"/>
<organism evidence="2 3">
    <name type="scientific">Neisseria elongata subsp. glycolytica ATCC 29315</name>
    <dbReference type="NCBI Taxonomy" id="546263"/>
    <lineage>
        <taxon>Bacteria</taxon>
        <taxon>Pseudomonadati</taxon>
        <taxon>Pseudomonadota</taxon>
        <taxon>Betaproteobacteria</taxon>
        <taxon>Neisseriales</taxon>
        <taxon>Neisseriaceae</taxon>
        <taxon>Neisseria</taxon>
    </lineage>
</organism>
<protein>
    <submittedName>
        <fullName evidence="2">Uncharacterized protein</fullName>
    </submittedName>
</protein>
<sequence length="137" mass="16210">MFGGIGLFVLLFTVFLLVFLVSSACLCCLFVFFLSLPVSFYFYCLYYSFFLCCFWQPLLGFLFWRCSFFFLFFATFGIVFFSAFRLYPVFLFIVFFLSAGSFLALSFWPRLFDGFFLAVFYCRRRRREGLPSIGQTP</sequence>
<accession>D4DRR6</accession>
<feature type="transmembrane region" description="Helical" evidence="1">
    <location>
        <begin position="93"/>
        <end position="122"/>
    </location>
</feature>
<comment type="caution">
    <text evidence="2">The sequence shown here is derived from an EMBL/GenBank/DDBJ whole genome shotgun (WGS) entry which is preliminary data.</text>
</comment>
<evidence type="ECO:0000313" key="3">
    <source>
        <dbReference type="Proteomes" id="UP000005536"/>
    </source>
</evidence>
<keyword evidence="1" id="KW-0472">Membrane</keyword>
<dbReference type="EMBL" id="ADBF01000050">
    <property type="protein sequence ID" value="EFE49502.1"/>
    <property type="molecule type" value="Genomic_DNA"/>
</dbReference>
<keyword evidence="1" id="KW-0812">Transmembrane</keyword>